<dbReference type="InterPro" id="IPR014030">
    <property type="entry name" value="Ketoacyl_synth_N"/>
</dbReference>
<dbReference type="GO" id="GO:0004315">
    <property type="term" value="F:3-oxoacyl-[acyl-carrier-protein] synthase activity"/>
    <property type="evidence" value="ECO:0007669"/>
    <property type="project" value="TreeGrafter"/>
</dbReference>
<dbReference type="AlphaFoldDB" id="B8HKZ6"/>
<dbReference type="OrthoDB" id="9808669at2"/>
<evidence type="ECO:0000256" key="2">
    <source>
        <dbReference type="ARBA" id="ARBA00022679"/>
    </source>
</evidence>
<sequence length="415" mass="44239">MTSKSSLSPVVTGMGIVSAIGWNIDTFREALLAGRSQFTYLQRVGRQGTQPFIGAEIVEDALTDRLANYGRLLRGSSLSTQMALAVALEAWTTAKLSLPATHPDRIGLVIGGSNINQRYQQQTWQHYQTHPEFLLPTYGLSVWDSDAVGVVSQALQIQGEGYTVGGASASGAIALIQAARQVQWGLTDISLAIGSLADLSSWECQGLINLGAMGSERFASQPHLACRPFDQAADGFIYGESCGAVILENPIHAEQRNATIYGQLCGWGMVLDGNRHPNPNVIGEEKAMRAALTMAGLLPEQINYVNTHGTGSPLGDQTEVAALKSVGLSHCWLNATKSLTGHGLSAAGVVEVITTLLQLQANCCHPTANLINPIDQTLQWVQEKPISARMNYALSNSFGFGGINTSLVLAKEHSG</sequence>
<proteinExistence type="inferred from homology"/>
<dbReference type="STRING" id="395961.Cyan7425_2885"/>
<dbReference type="KEGG" id="cyn:Cyan7425_2885"/>
<dbReference type="PROSITE" id="PS52004">
    <property type="entry name" value="KS3_2"/>
    <property type="match status" value="1"/>
</dbReference>
<dbReference type="Pfam" id="PF00109">
    <property type="entry name" value="ketoacyl-synt"/>
    <property type="match status" value="1"/>
</dbReference>
<dbReference type="GO" id="GO:0006633">
    <property type="term" value="P:fatty acid biosynthetic process"/>
    <property type="evidence" value="ECO:0007669"/>
    <property type="project" value="TreeGrafter"/>
</dbReference>
<evidence type="ECO:0000313" key="5">
    <source>
        <dbReference type="EMBL" id="ACL45228.1"/>
    </source>
</evidence>
<dbReference type="SMART" id="SM00825">
    <property type="entry name" value="PKS_KS"/>
    <property type="match status" value="1"/>
</dbReference>
<dbReference type="EMBL" id="CP001344">
    <property type="protein sequence ID" value="ACL45228.1"/>
    <property type="molecule type" value="Genomic_DNA"/>
</dbReference>
<reference evidence="5" key="1">
    <citation type="submission" date="2009-01" db="EMBL/GenBank/DDBJ databases">
        <title>Complete sequence of chromosome Cyanothece sp. PCC 7425.</title>
        <authorList>
            <consortium name="US DOE Joint Genome Institute"/>
            <person name="Lucas S."/>
            <person name="Copeland A."/>
            <person name="Lapidus A."/>
            <person name="Glavina del Rio T."/>
            <person name="Dalin E."/>
            <person name="Tice H."/>
            <person name="Bruce D."/>
            <person name="Goodwin L."/>
            <person name="Pitluck S."/>
            <person name="Sims D."/>
            <person name="Meineke L."/>
            <person name="Brettin T."/>
            <person name="Detter J.C."/>
            <person name="Han C."/>
            <person name="Larimer F."/>
            <person name="Land M."/>
            <person name="Hauser L."/>
            <person name="Kyrpides N."/>
            <person name="Ovchinnikova G."/>
            <person name="Liberton M."/>
            <person name="Stoeckel J."/>
            <person name="Banerjee A."/>
            <person name="Singh A."/>
            <person name="Page L."/>
            <person name="Sato H."/>
            <person name="Zhao L."/>
            <person name="Sherman L."/>
            <person name="Pakrasi H."/>
            <person name="Richardson P."/>
        </authorList>
    </citation>
    <scope>NUCLEOTIDE SEQUENCE</scope>
    <source>
        <strain evidence="5">PCC 7425</strain>
    </source>
</reference>
<name>B8HKZ6_CYAP4</name>
<feature type="domain" description="Ketosynthase family 3 (KS3)" evidence="4">
    <location>
        <begin position="6"/>
        <end position="411"/>
    </location>
</feature>
<dbReference type="PANTHER" id="PTHR11712">
    <property type="entry name" value="POLYKETIDE SYNTHASE-RELATED"/>
    <property type="match status" value="1"/>
</dbReference>
<dbReference type="InterPro" id="IPR020841">
    <property type="entry name" value="PKS_Beta-ketoAc_synthase_dom"/>
</dbReference>
<dbReference type="SUPFAM" id="SSF53901">
    <property type="entry name" value="Thiolase-like"/>
    <property type="match status" value="2"/>
</dbReference>
<dbReference type="InterPro" id="IPR016039">
    <property type="entry name" value="Thiolase-like"/>
</dbReference>
<dbReference type="InterPro" id="IPR000794">
    <property type="entry name" value="Beta-ketoacyl_synthase"/>
</dbReference>
<evidence type="ECO:0000259" key="4">
    <source>
        <dbReference type="PROSITE" id="PS52004"/>
    </source>
</evidence>
<dbReference type="InterPro" id="IPR014031">
    <property type="entry name" value="Ketoacyl_synth_C"/>
</dbReference>
<protein>
    <submittedName>
        <fullName evidence="5">Beta-ketoacyl synthase</fullName>
    </submittedName>
</protein>
<dbReference type="CDD" id="cd00834">
    <property type="entry name" value="KAS_I_II"/>
    <property type="match status" value="1"/>
</dbReference>
<dbReference type="NCBIfam" id="NF005490">
    <property type="entry name" value="PRK07103.1"/>
    <property type="match status" value="1"/>
</dbReference>
<gene>
    <name evidence="5" type="ordered locus">Cyan7425_2885</name>
</gene>
<dbReference type="HOGENOM" id="CLU_000022_69_2_3"/>
<keyword evidence="2 3" id="KW-0808">Transferase</keyword>
<dbReference type="Pfam" id="PF02801">
    <property type="entry name" value="Ketoacyl-synt_C"/>
    <property type="match status" value="1"/>
</dbReference>
<accession>B8HKZ6</accession>
<comment type="similarity">
    <text evidence="1 3">Belongs to the thiolase-like superfamily. Beta-ketoacyl-ACP synthases family.</text>
</comment>
<dbReference type="GO" id="GO:0005829">
    <property type="term" value="C:cytosol"/>
    <property type="evidence" value="ECO:0007669"/>
    <property type="project" value="TreeGrafter"/>
</dbReference>
<dbReference type="eggNOG" id="COG0304">
    <property type="taxonomic scope" value="Bacteria"/>
</dbReference>
<organism evidence="5">
    <name type="scientific">Cyanothece sp. (strain PCC 7425 / ATCC 29141)</name>
    <dbReference type="NCBI Taxonomy" id="395961"/>
    <lineage>
        <taxon>Bacteria</taxon>
        <taxon>Bacillati</taxon>
        <taxon>Cyanobacteriota</taxon>
        <taxon>Cyanophyceae</taxon>
        <taxon>Gomontiellales</taxon>
        <taxon>Cyanothecaceae</taxon>
        <taxon>Cyanothece</taxon>
    </lineage>
</organism>
<evidence type="ECO:0000256" key="1">
    <source>
        <dbReference type="ARBA" id="ARBA00008467"/>
    </source>
</evidence>
<dbReference type="Gene3D" id="3.40.47.10">
    <property type="match status" value="2"/>
</dbReference>
<evidence type="ECO:0000256" key="3">
    <source>
        <dbReference type="RuleBase" id="RU003694"/>
    </source>
</evidence>
<dbReference type="PANTHER" id="PTHR11712:SF336">
    <property type="entry name" value="3-OXOACYL-[ACYL-CARRIER-PROTEIN] SYNTHASE, MITOCHONDRIAL"/>
    <property type="match status" value="1"/>
</dbReference>